<protein>
    <submittedName>
        <fullName evidence="1">Uncharacterized protein</fullName>
    </submittedName>
</protein>
<comment type="caution">
    <text evidence="1">The sequence shown here is derived from an EMBL/GenBank/DDBJ whole genome shotgun (WGS) entry which is preliminary data.</text>
</comment>
<keyword evidence="2" id="KW-1185">Reference proteome</keyword>
<dbReference type="Proteomes" id="UP000887159">
    <property type="component" value="Unassembled WGS sequence"/>
</dbReference>
<evidence type="ECO:0000313" key="1">
    <source>
        <dbReference type="EMBL" id="GFY33687.1"/>
    </source>
</evidence>
<evidence type="ECO:0000313" key="2">
    <source>
        <dbReference type="Proteomes" id="UP000887159"/>
    </source>
</evidence>
<organism evidence="1 2">
    <name type="scientific">Trichonephila clavipes</name>
    <name type="common">Golden silk orbweaver</name>
    <name type="synonym">Nephila clavipes</name>
    <dbReference type="NCBI Taxonomy" id="2585209"/>
    <lineage>
        <taxon>Eukaryota</taxon>
        <taxon>Metazoa</taxon>
        <taxon>Ecdysozoa</taxon>
        <taxon>Arthropoda</taxon>
        <taxon>Chelicerata</taxon>
        <taxon>Arachnida</taxon>
        <taxon>Araneae</taxon>
        <taxon>Araneomorphae</taxon>
        <taxon>Entelegynae</taxon>
        <taxon>Araneoidea</taxon>
        <taxon>Nephilidae</taxon>
        <taxon>Trichonephila</taxon>
    </lineage>
</organism>
<dbReference type="EMBL" id="BMAU01021418">
    <property type="protein sequence ID" value="GFY33687.1"/>
    <property type="molecule type" value="Genomic_DNA"/>
</dbReference>
<sequence length="112" mass="12532">MKWLDDVNMDKVNKSSMLSLVHKVFDHFGLISPMMLCPKNTTKDMEIRHKYIQMSHEASSSCAIHTFVDGSKDASAKVTFLRLEKNDRIGGFLLAAKSRVASLTLSSANVKE</sequence>
<accession>A0A8X6WFM9</accession>
<gene>
    <name evidence="1" type="primary">AVEN_251411_1</name>
    <name evidence="1" type="ORF">TNCV_4593991</name>
</gene>
<dbReference type="AlphaFoldDB" id="A0A8X6WFM9"/>
<reference evidence="1" key="1">
    <citation type="submission" date="2020-08" db="EMBL/GenBank/DDBJ databases">
        <title>Multicomponent nature underlies the extraordinary mechanical properties of spider dragline silk.</title>
        <authorList>
            <person name="Kono N."/>
            <person name="Nakamura H."/>
            <person name="Mori M."/>
            <person name="Yoshida Y."/>
            <person name="Ohtoshi R."/>
            <person name="Malay A.D."/>
            <person name="Moran D.A.P."/>
            <person name="Tomita M."/>
            <person name="Numata K."/>
            <person name="Arakawa K."/>
        </authorList>
    </citation>
    <scope>NUCLEOTIDE SEQUENCE</scope>
</reference>
<name>A0A8X6WFM9_TRICX</name>
<dbReference type="InterPro" id="IPR008042">
    <property type="entry name" value="Retrotrans_Pao"/>
</dbReference>
<proteinExistence type="predicted"/>
<dbReference type="Pfam" id="PF05380">
    <property type="entry name" value="Peptidase_A17"/>
    <property type="match status" value="1"/>
</dbReference>